<protein>
    <submittedName>
        <fullName evidence="1">Uncharacterized protein</fullName>
    </submittedName>
</protein>
<evidence type="ECO:0000313" key="2">
    <source>
        <dbReference type="Proteomes" id="UP000041314"/>
    </source>
</evidence>
<accession>A0A655EHE4</accession>
<reference evidence="1 2" key="1">
    <citation type="submission" date="2015-03" db="EMBL/GenBank/DDBJ databases">
        <authorList>
            <consortium name="Pathogen Informatics"/>
        </authorList>
    </citation>
    <scope>NUCLEOTIDE SEQUENCE [LARGE SCALE GENOMIC DNA]</scope>
    <source>
        <strain evidence="1 2">A1104</strain>
    </source>
</reference>
<proteinExistence type="predicted"/>
<dbReference type="AlphaFoldDB" id="A0A655EHE4"/>
<name>A0A655EHE4_SALET</name>
<dbReference type="Proteomes" id="UP000041314">
    <property type="component" value="Unassembled WGS sequence"/>
</dbReference>
<sequence>MLNFNVFRIELRRQRRAYLVVHGRVNAKVVTIASTGFVIRTNRDQRYRRIFQPQSDGMRIFLQIIGAKQRYFIAVVLFVN</sequence>
<dbReference type="EMBL" id="CQPA01000068">
    <property type="protein sequence ID" value="CNV20154.1"/>
    <property type="molecule type" value="Genomic_DNA"/>
</dbReference>
<evidence type="ECO:0000313" key="1">
    <source>
        <dbReference type="EMBL" id="CNV20154.1"/>
    </source>
</evidence>
<gene>
    <name evidence="1" type="ORF">ERS008198_04634</name>
</gene>
<organism evidence="1 2">
    <name type="scientific">Salmonella enterica subsp. enterica serovar Bovismorbificans</name>
    <dbReference type="NCBI Taxonomy" id="58097"/>
    <lineage>
        <taxon>Bacteria</taxon>
        <taxon>Pseudomonadati</taxon>
        <taxon>Pseudomonadota</taxon>
        <taxon>Gammaproteobacteria</taxon>
        <taxon>Enterobacterales</taxon>
        <taxon>Enterobacteriaceae</taxon>
        <taxon>Salmonella</taxon>
    </lineage>
</organism>